<name>A0A392N702_9FABA</name>
<reference evidence="2 3" key="1">
    <citation type="journal article" date="2018" name="Front. Plant Sci.">
        <title>Red Clover (Trifolium pratense) and Zigzag Clover (T. medium) - A Picture of Genomic Similarities and Differences.</title>
        <authorList>
            <person name="Dluhosova J."/>
            <person name="Istvanek J."/>
            <person name="Nedelnik J."/>
            <person name="Repkova J."/>
        </authorList>
    </citation>
    <scope>NUCLEOTIDE SEQUENCE [LARGE SCALE GENOMIC DNA]</scope>
    <source>
        <strain evidence="3">cv. 10/8</strain>
        <tissue evidence="2">Leaf</tissue>
    </source>
</reference>
<organism evidence="2 3">
    <name type="scientific">Trifolium medium</name>
    <dbReference type="NCBI Taxonomy" id="97028"/>
    <lineage>
        <taxon>Eukaryota</taxon>
        <taxon>Viridiplantae</taxon>
        <taxon>Streptophyta</taxon>
        <taxon>Embryophyta</taxon>
        <taxon>Tracheophyta</taxon>
        <taxon>Spermatophyta</taxon>
        <taxon>Magnoliopsida</taxon>
        <taxon>eudicotyledons</taxon>
        <taxon>Gunneridae</taxon>
        <taxon>Pentapetalae</taxon>
        <taxon>rosids</taxon>
        <taxon>fabids</taxon>
        <taxon>Fabales</taxon>
        <taxon>Fabaceae</taxon>
        <taxon>Papilionoideae</taxon>
        <taxon>50 kb inversion clade</taxon>
        <taxon>NPAAA clade</taxon>
        <taxon>Hologalegina</taxon>
        <taxon>IRL clade</taxon>
        <taxon>Trifolieae</taxon>
        <taxon>Trifolium</taxon>
    </lineage>
</organism>
<sequence>MSPSSSNPVGSSTQGNLSDFRSPPRPFQLPRDPPFGMPTTMMANLHNFQHIENPNAGFSPSASVNQVPVQNLPMPNNPGVPLIQGQQQVVAQEEPSAQVMVEPNPGIVLVNRNQNADEVVRNVQQNNLTGQNNLAHLVETILAQNGLNMSLCRPNFVSVLSEYVLQTELPSG</sequence>
<feature type="compositionally biased region" description="Low complexity" evidence="1">
    <location>
        <begin position="1"/>
        <end position="12"/>
    </location>
</feature>
<dbReference type="AlphaFoldDB" id="A0A392N702"/>
<proteinExistence type="predicted"/>
<accession>A0A392N702</accession>
<dbReference type="Proteomes" id="UP000265520">
    <property type="component" value="Unassembled WGS sequence"/>
</dbReference>
<gene>
    <name evidence="2" type="ORF">A2U01_0015231</name>
</gene>
<comment type="caution">
    <text evidence="2">The sequence shown here is derived from an EMBL/GenBank/DDBJ whole genome shotgun (WGS) entry which is preliminary data.</text>
</comment>
<feature type="region of interest" description="Disordered" evidence="1">
    <location>
        <begin position="1"/>
        <end position="33"/>
    </location>
</feature>
<feature type="compositionally biased region" description="Pro residues" evidence="1">
    <location>
        <begin position="23"/>
        <end position="33"/>
    </location>
</feature>
<evidence type="ECO:0000313" key="2">
    <source>
        <dbReference type="EMBL" id="MCH94274.1"/>
    </source>
</evidence>
<evidence type="ECO:0000256" key="1">
    <source>
        <dbReference type="SAM" id="MobiDB-lite"/>
    </source>
</evidence>
<keyword evidence="3" id="KW-1185">Reference proteome</keyword>
<evidence type="ECO:0000313" key="3">
    <source>
        <dbReference type="Proteomes" id="UP000265520"/>
    </source>
</evidence>
<protein>
    <submittedName>
        <fullName evidence="2">Uncharacterized protein</fullName>
    </submittedName>
</protein>
<dbReference type="EMBL" id="LXQA010026924">
    <property type="protein sequence ID" value="MCH94274.1"/>
    <property type="molecule type" value="Genomic_DNA"/>
</dbReference>